<dbReference type="InterPro" id="IPR036156">
    <property type="entry name" value="Beta-gal/glucu_dom_sf"/>
</dbReference>
<evidence type="ECO:0000256" key="12">
    <source>
        <dbReference type="RuleBase" id="RU361154"/>
    </source>
</evidence>
<dbReference type="PRINTS" id="PR00132">
    <property type="entry name" value="GLHYDRLASE2"/>
</dbReference>
<dbReference type="SMART" id="SM01038">
    <property type="entry name" value="Bgal_small_N"/>
    <property type="match status" value="1"/>
</dbReference>
<dbReference type="Pfam" id="PF00703">
    <property type="entry name" value="Glyco_hydro_2"/>
    <property type="match status" value="1"/>
</dbReference>
<dbReference type="EC" id="3.2.1.23" evidence="6 12"/>
<comment type="caution">
    <text evidence="15">The sequence shown here is derived from an EMBL/GenBank/DDBJ whole genome shotgun (WGS) entry which is preliminary data.</text>
</comment>
<accession>A0A425XX25</accession>
<sequence>MRTTLTLLLILFYQGIFAQEKASTNDWENPQVIGINKEKPRASYFAYRNLNNALKNSKENSEYYINLNGTWKFNWVRKPADRPMDFYKTNYDISAWKDIKVPGHWELQGYGVPIYTDVSYPFPNNEPFIPHDYNPVGSYKRDFNIPENWNGEEIYIQFGGVRSAMYLWVNGKKVGYSQGSKTPAEFNLTDYVETGVNQLAVEIYRFSDGSYLEDQDYWKVSGFERDVYLYARPKTHIRDFFAHADLDETYTHGEFKLEVELNKKNSKAETKTVNIQVLDGDRILINQDIKTSLKQGDNQVSFTGEIPNVRKWTAETPELYELQISLKASNKKDIEIIRRKIGFRTSEIKNGLLQINGVPIVIRGVNRHEHDADNGRVITEESMIRDIELMKQFNINAVRNSHYPNRERWYELCDEYGMYLVDEANIEAHGCEPYNKEKTLANKPNWKKAFLDRTQSMFQRSKNHASVIIWSLGNETGRGQNFLATYDWLKKHDISRPVQSEDSGLESNTDIFCPMYDRIWEMMKYAEKVQTRPLIQCEYAHAMGNSVGNLKDYWDLIHKQRQLQGGFIWDWVDQTFRKETEKGDTIFAYGGDMGIYKIQNDSNFCANGLITGDRKIHPHIWEVKKVYQPIAFEKIDHASHQFKIINRHDFIDLTAFDFSWILKEDAIEIASGKLNGITLKAHQDKTITIPYPAINPEAGKEYFLELKAHSKKEKPLVPQGHLVAWEQFQLPVSKAISAKAANTTRKVKLKDNKEVLSLIAGDIQIQFSKQTGSLSSYQIYGKELIAQDLKPFFWRAVTDNDLGNGTPAKCQAWKEAGEKAQLLSFESKKLSNQLVEVTVSFDLPTVSSKYQTRYLIYGNGDIKVKNTYLPEANDIPMLPRLGMQMQLPKAFNQIEWFGRGPQESMSDRKTGYPVGHYKSSVAEQYHPYVRPQETGNKTDLRWMALTNEQSVGLMVLAQSELAGSALPFDYKELYHSGKGNPQKHGAEIKTGEVISWQIDYKQMGVGGDNSWGAPVHSEYSIPAQDYSYEFILRPINGEKDLNELSKLRIK</sequence>
<feature type="domain" description="Beta galactosidase small chain/" evidence="14">
    <location>
        <begin position="757"/>
        <end position="1033"/>
    </location>
</feature>
<evidence type="ECO:0000256" key="4">
    <source>
        <dbReference type="ARBA" id="ARBA00007401"/>
    </source>
</evidence>
<dbReference type="InterPro" id="IPR032312">
    <property type="entry name" value="LacZ_4"/>
</dbReference>
<dbReference type="Pfam" id="PF16353">
    <property type="entry name" value="LacZ_4"/>
    <property type="match status" value="1"/>
</dbReference>
<dbReference type="OrthoDB" id="9801077at2"/>
<dbReference type="Gene3D" id="2.70.98.10">
    <property type="match status" value="1"/>
</dbReference>
<comment type="subunit">
    <text evidence="5">Monomer.</text>
</comment>
<dbReference type="PROSITE" id="PS00719">
    <property type="entry name" value="GLYCOSYL_HYDROL_F2_1"/>
    <property type="match status" value="1"/>
</dbReference>
<dbReference type="Gene3D" id="3.20.20.80">
    <property type="entry name" value="Glycosidases"/>
    <property type="match status" value="1"/>
</dbReference>
<name>A0A425XX25_9BACT</name>
<gene>
    <name evidence="15" type="ORF">DWB61_16105</name>
</gene>
<keyword evidence="10 12" id="KW-0326">Glycosidase</keyword>
<dbReference type="GO" id="GO:0030246">
    <property type="term" value="F:carbohydrate binding"/>
    <property type="evidence" value="ECO:0007669"/>
    <property type="project" value="InterPro"/>
</dbReference>
<dbReference type="Pfam" id="PF02929">
    <property type="entry name" value="Bgal_small_N"/>
    <property type="match status" value="1"/>
</dbReference>
<dbReference type="Gene3D" id="2.60.40.10">
    <property type="entry name" value="Immunoglobulins"/>
    <property type="match status" value="2"/>
</dbReference>
<dbReference type="SUPFAM" id="SSF51445">
    <property type="entry name" value="(Trans)glycosidases"/>
    <property type="match status" value="1"/>
</dbReference>
<feature type="chain" id="PRO_5019367923" description="Beta-galactosidase" evidence="13">
    <location>
        <begin position="19"/>
        <end position="1050"/>
    </location>
</feature>
<dbReference type="FunFam" id="3.20.20.80:FF:000018">
    <property type="entry name" value="Beta-galactosidase"/>
    <property type="match status" value="1"/>
</dbReference>
<dbReference type="InterPro" id="IPR017853">
    <property type="entry name" value="GH"/>
</dbReference>
<dbReference type="InterPro" id="IPR006104">
    <property type="entry name" value="Glyco_hydro_2_N"/>
</dbReference>
<dbReference type="GO" id="GO:0005990">
    <property type="term" value="P:lactose catabolic process"/>
    <property type="evidence" value="ECO:0007669"/>
    <property type="project" value="TreeGrafter"/>
</dbReference>
<keyword evidence="13" id="KW-0732">Signal</keyword>
<evidence type="ECO:0000256" key="5">
    <source>
        <dbReference type="ARBA" id="ARBA00011245"/>
    </source>
</evidence>
<evidence type="ECO:0000259" key="14">
    <source>
        <dbReference type="SMART" id="SM01038"/>
    </source>
</evidence>
<evidence type="ECO:0000256" key="1">
    <source>
        <dbReference type="ARBA" id="ARBA00001412"/>
    </source>
</evidence>
<protein>
    <recommendedName>
        <fullName evidence="7 12">Beta-galactosidase</fullName>
        <ecNumber evidence="6 12">3.2.1.23</ecNumber>
    </recommendedName>
    <alternativeName>
        <fullName evidence="11 12">Lactase</fullName>
    </alternativeName>
</protein>
<dbReference type="Proteomes" id="UP000285794">
    <property type="component" value="Unassembled WGS sequence"/>
</dbReference>
<comment type="similarity">
    <text evidence="4 12">Belongs to the glycosyl hydrolase 2 family.</text>
</comment>
<evidence type="ECO:0000256" key="6">
    <source>
        <dbReference type="ARBA" id="ARBA00012756"/>
    </source>
</evidence>
<comment type="cofactor">
    <cofactor evidence="2">
        <name>Ca(2+)</name>
        <dbReference type="ChEBI" id="CHEBI:29108"/>
    </cofactor>
</comment>
<keyword evidence="8 12" id="KW-0378">Hydrolase</keyword>
<comment type="cofactor">
    <cofactor evidence="3">
        <name>Na(+)</name>
        <dbReference type="ChEBI" id="CHEBI:29101"/>
    </cofactor>
</comment>
<evidence type="ECO:0000256" key="3">
    <source>
        <dbReference type="ARBA" id="ARBA00001959"/>
    </source>
</evidence>
<dbReference type="Pfam" id="PF02837">
    <property type="entry name" value="Glyco_hydro_2_N"/>
    <property type="match status" value="1"/>
</dbReference>
<evidence type="ECO:0000256" key="2">
    <source>
        <dbReference type="ARBA" id="ARBA00001913"/>
    </source>
</evidence>
<dbReference type="PANTHER" id="PTHR46323:SF2">
    <property type="entry name" value="BETA-GALACTOSIDASE"/>
    <property type="match status" value="1"/>
</dbReference>
<dbReference type="RefSeq" id="WP_125031918.1">
    <property type="nucleotide sequence ID" value="NZ_JAPXVP010000020.1"/>
</dbReference>
<evidence type="ECO:0000313" key="15">
    <source>
        <dbReference type="EMBL" id="RRG19212.1"/>
    </source>
</evidence>
<dbReference type="InterPro" id="IPR006103">
    <property type="entry name" value="Glyco_hydro_2_cat"/>
</dbReference>
<dbReference type="Pfam" id="PF02836">
    <property type="entry name" value="Glyco_hydro_2_C"/>
    <property type="match status" value="1"/>
</dbReference>
<proteinExistence type="inferred from homology"/>
<dbReference type="GO" id="GO:0009341">
    <property type="term" value="C:beta-galactosidase complex"/>
    <property type="evidence" value="ECO:0007669"/>
    <property type="project" value="InterPro"/>
</dbReference>
<dbReference type="InterPro" id="IPR006102">
    <property type="entry name" value="Ig-like_GH2"/>
</dbReference>
<dbReference type="GO" id="GO:0004565">
    <property type="term" value="F:beta-galactosidase activity"/>
    <property type="evidence" value="ECO:0007669"/>
    <property type="project" value="UniProtKB-EC"/>
</dbReference>
<evidence type="ECO:0000313" key="16">
    <source>
        <dbReference type="Proteomes" id="UP000285794"/>
    </source>
</evidence>
<dbReference type="SUPFAM" id="SSF49303">
    <property type="entry name" value="beta-Galactosidase/glucuronidase domain"/>
    <property type="match status" value="2"/>
</dbReference>
<dbReference type="SUPFAM" id="SSF74650">
    <property type="entry name" value="Galactose mutarotase-like"/>
    <property type="match status" value="1"/>
</dbReference>
<comment type="catalytic activity">
    <reaction evidence="1 12">
        <text>Hydrolysis of terminal non-reducing beta-D-galactose residues in beta-D-galactosides.</text>
        <dbReference type="EC" id="3.2.1.23"/>
    </reaction>
</comment>
<evidence type="ECO:0000256" key="9">
    <source>
        <dbReference type="ARBA" id="ARBA00022837"/>
    </source>
</evidence>
<dbReference type="InterPro" id="IPR050347">
    <property type="entry name" value="Bact_Beta-galactosidase"/>
</dbReference>
<evidence type="ECO:0000256" key="7">
    <source>
        <dbReference type="ARBA" id="ARBA00013303"/>
    </source>
</evidence>
<dbReference type="InterPro" id="IPR011013">
    <property type="entry name" value="Gal_mutarotase_sf_dom"/>
</dbReference>
<organism evidence="15 16">
    <name type="scientific">Ancylomarina euxinus</name>
    <dbReference type="NCBI Taxonomy" id="2283627"/>
    <lineage>
        <taxon>Bacteria</taxon>
        <taxon>Pseudomonadati</taxon>
        <taxon>Bacteroidota</taxon>
        <taxon>Bacteroidia</taxon>
        <taxon>Marinilabiliales</taxon>
        <taxon>Marinifilaceae</taxon>
        <taxon>Ancylomarina</taxon>
    </lineage>
</organism>
<dbReference type="AlphaFoldDB" id="A0A425XX25"/>
<feature type="signal peptide" evidence="13">
    <location>
        <begin position="1"/>
        <end position="18"/>
    </location>
</feature>
<dbReference type="InterPro" id="IPR014718">
    <property type="entry name" value="GH-type_carb-bd"/>
</dbReference>
<reference evidence="15 16" key="1">
    <citation type="submission" date="2018-07" db="EMBL/GenBank/DDBJ databases">
        <title>Draft genome sequence of Ancylomarina sp. M1P.</title>
        <authorList>
            <person name="Yadav S."/>
            <person name="Villanueva L."/>
            <person name="Damste J.S.S."/>
        </authorList>
    </citation>
    <scope>NUCLEOTIDE SEQUENCE [LARGE SCALE GENOMIC DNA]</scope>
    <source>
        <strain evidence="15 16">M1P</strain>
    </source>
</reference>
<dbReference type="PANTHER" id="PTHR46323">
    <property type="entry name" value="BETA-GALACTOSIDASE"/>
    <property type="match status" value="1"/>
</dbReference>
<dbReference type="Gene3D" id="2.60.120.260">
    <property type="entry name" value="Galactose-binding domain-like"/>
    <property type="match status" value="1"/>
</dbReference>
<evidence type="ECO:0000256" key="8">
    <source>
        <dbReference type="ARBA" id="ARBA00022801"/>
    </source>
</evidence>
<evidence type="ECO:0000256" key="13">
    <source>
        <dbReference type="SAM" id="SignalP"/>
    </source>
</evidence>
<dbReference type="InterPro" id="IPR013783">
    <property type="entry name" value="Ig-like_fold"/>
</dbReference>
<evidence type="ECO:0000256" key="10">
    <source>
        <dbReference type="ARBA" id="ARBA00023295"/>
    </source>
</evidence>
<evidence type="ECO:0000256" key="11">
    <source>
        <dbReference type="ARBA" id="ARBA00032230"/>
    </source>
</evidence>
<keyword evidence="9" id="KW-0106">Calcium</keyword>
<dbReference type="SUPFAM" id="SSF49785">
    <property type="entry name" value="Galactose-binding domain-like"/>
    <property type="match status" value="1"/>
</dbReference>
<dbReference type="InterPro" id="IPR008979">
    <property type="entry name" value="Galactose-bd-like_sf"/>
</dbReference>
<dbReference type="InterPro" id="IPR004199">
    <property type="entry name" value="B-gal_small/dom_5"/>
</dbReference>
<keyword evidence="16" id="KW-1185">Reference proteome</keyword>
<dbReference type="InterPro" id="IPR006101">
    <property type="entry name" value="Glyco_hydro_2"/>
</dbReference>
<dbReference type="EMBL" id="QQWG01000023">
    <property type="protein sequence ID" value="RRG19212.1"/>
    <property type="molecule type" value="Genomic_DNA"/>
</dbReference>
<dbReference type="InterPro" id="IPR023230">
    <property type="entry name" value="Glyco_hydro_2_CS"/>
</dbReference>